<feature type="non-terminal residue" evidence="1">
    <location>
        <position position="1"/>
    </location>
</feature>
<organism evidence="1 2">
    <name type="scientific">Diploptera punctata</name>
    <name type="common">Pacific beetle cockroach</name>
    <dbReference type="NCBI Taxonomy" id="6984"/>
    <lineage>
        <taxon>Eukaryota</taxon>
        <taxon>Metazoa</taxon>
        <taxon>Ecdysozoa</taxon>
        <taxon>Arthropoda</taxon>
        <taxon>Hexapoda</taxon>
        <taxon>Insecta</taxon>
        <taxon>Pterygota</taxon>
        <taxon>Neoptera</taxon>
        <taxon>Polyneoptera</taxon>
        <taxon>Dictyoptera</taxon>
        <taxon>Blattodea</taxon>
        <taxon>Blaberoidea</taxon>
        <taxon>Blaberidae</taxon>
        <taxon>Diplopterinae</taxon>
        <taxon>Diploptera</taxon>
    </lineage>
</organism>
<reference evidence="1" key="1">
    <citation type="journal article" date="2023" name="IScience">
        <title>Live-bearing cockroach genome reveals convergent evolutionary mechanisms linked to viviparity in insects and beyond.</title>
        <authorList>
            <person name="Fouks B."/>
            <person name="Harrison M.C."/>
            <person name="Mikhailova A.A."/>
            <person name="Marchal E."/>
            <person name="English S."/>
            <person name="Carruthers M."/>
            <person name="Jennings E.C."/>
            <person name="Chiamaka E.L."/>
            <person name="Frigard R.A."/>
            <person name="Pippel M."/>
            <person name="Attardo G.M."/>
            <person name="Benoit J.B."/>
            <person name="Bornberg-Bauer E."/>
            <person name="Tobe S.S."/>
        </authorList>
    </citation>
    <scope>NUCLEOTIDE SEQUENCE</scope>
    <source>
        <strain evidence="1">Stay&amp;Tobe</strain>
    </source>
</reference>
<feature type="non-terminal residue" evidence="1">
    <location>
        <position position="111"/>
    </location>
</feature>
<dbReference type="EMBL" id="JASPKZ010007829">
    <property type="protein sequence ID" value="KAJ9582086.1"/>
    <property type="molecule type" value="Genomic_DNA"/>
</dbReference>
<keyword evidence="2" id="KW-1185">Reference proteome</keyword>
<dbReference type="AlphaFoldDB" id="A0AAD8E9R1"/>
<evidence type="ECO:0000313" key="1">
    <source>
        <dbReference type="EMBL" id="KAJ9582086.1"/>
    </source>
</evidence>
<proteinExistence type="predicted"/>
<sequence>GVCKALKIFLCNVTSSPIMKSVIRVLTYSKRNIAENRHFLVRMFEYCAVTNVENIKLFESINVCLSETFRDGEKPISYLNSGEKNTFNVHCTVEMRARSIYNTGREESSVA</sequence>
<dbReference type="Proteomes" id="UP001233999">
    <property type="component" value="Unassembled WGS sequence"/>
</dbReference>
<evidence type="ECO:0000313" key="2">
    <source>
        <dbReference type="Proteomes" id="UP001233999"/>
    </source>
</evidence>
<name>A0AAD8E9R1_DIPPU</name>
<comment type="caution">
    <text evidence="1">The sequence shown here is derived from an EMBL/GenBank/DDBJ whole genome shotgun (WGS) entry which is preliminary data.</text>
</comment>
<protein>
    <submittedName>
        <fullName evidence="1">Uncharacterized protein</fullName>
    </submittedName>
</protein>
<accession>A0AAD8E9R1</accession>
<gene>
    <name evidence="1" type="ORF">L9F63_003542</name>
</gene>
<reference evidence="1" key="2">
    <citation type="submission" date="2023-05" db="EMBL/GenBank/DDBJ databases">
        <authorList>
            <person name="Fouks B."/>
        </authorList>
    </citation>
    <scope>NUCLEOTIDE SEQUENCE</scope>
    <source>
        <strain evidence="1">Stay&amp;Tobe</strain>
        <tissue evidence="1">Testes</tissue>
    </source>
</reference>